<accession>A0ABC8SEX7</accession>
<dbReference type="Proteomes" id="UP001642360">
    <property type="component" value="Unassembled WGS sequence"/>
</dbReference>
<comment type="caution">
    <text evidence="1">The sequence shown here is derived from an EMBL/GenBank/DDBJ whole genome shotgun (WGS) entry which is preliminary data.</text>
</comment>
<evidence type="ECO:0000313" key="1">
    <source>
        <dbReference type="EMBL" id="CAK9154365.1"/>
    </source>
</evidence>
<proteinExistence type="predicted"/>
<gene>
    <name evidence="1" type="ORF">ILEXP_LOCUS22682</name>
</gene>
<reference evidence="1 2" key="1">
    <citation type="submission" date="2024-02" db="EMBL/GenBank/DDBJ databases">
        <authorList>
            <person name="Vignale AGUSTIN F."/>
            <person name="Sosa J E."/>
            <person name="Modenutti C."/>
        </authorList>
    </citation>
    <scope>NUCLEOTIDE SEQUENCE [LARGE SCALE GENOMIC DNA]</scope>
</reference>
<evidence type="ECO:0000313" key="2">
    <source>
        <dbReference type="Proteomes" id="UP001642360"/>
    </source>
</evidence>
<sequence>MGMFLALTALVSYRRNFSREYELGSDSGSFVGCILAEDWTKGGRFEELDLEFSGFAIEHRGFLVSEISPNGQAIVRAVREKPSALQPLQQEHQVGQELRRVGGENYTVVRSPSKMLSPEQQSFQT</sequence>
<protein>
    <submittedName>
        <fullName evidence="1">Uncharacterized protein</fullName>
    </submittedName>
</protein>
<dbReference type="EMBL" id="CAUOFW020002519">
    <property type="protein sequence ID" value="CAK9154365.1"/>
    <property type="molecule type" value="Genomic_DNA"/>
</dbReference>
<organism evidence="1 2">
    <name type="scientific">Ilex paraguariensis</name>
    <name type="common">yerba mate</name>
    <dbReference type="NCBI Taxonomy" id="185542"/>
    <lineage>
        <taxon>Eukaryota</taxon>
        <taxon>Viridiplantae</taxon>
        <taxon>Streptophyta</taxon>
        <taxon>Embryophyta</taxon>
        <taxon>Tracheophyta</taxon>
        <taxon>Spermatophyta</taxon>
        <taxon>Magnoliopsida</taxon>
        <taxon>eudicotyledons</taxon>
        <taxon>Gunneridae</taxon>
        <taxon>Pentapetalae</taxon>
        <taxon>asterids</taxon>
        <taxon>campanulids</taxon>
        <taxon>Aquifoliales</taxon>
        <taxon>Aquifoliaceae</taxon>
        <taxon>Ilex</taxon>
    </lineage>
</organism>
<dbReference type="AlphaFoldDB" id="A0ABC8SEX7"/>
<keyword evidence="2" id="KW-1185">Reference proteome</keyword>
<name>A0ABC8SEX7_9AQUA</name>